<dbReference type="CDD" id="cd02440">
    <property type="entry name" value="AdoMet_MTases"/>
    <property type="match status" value="1"/>
</dbReference>
<dbReference type="InterPro" id="IPR013216">
    <property type="entry name" value="Methyltransf_11"/>
</dbReference>
<keyword evidence="2" id="KW-0489">Methyltransferase</keyword>
<evidence type="ECO:0000259" key="1">
    <source>
        <dbReference type="Pfam" id="PF08241"/>
    </source>
</evidence>
<evidence type="ECO:0000313" key="3">
    <source>
        <dbReference type="Proteomes" id="UP000628854"/>
    </source>
</evidence>
<dbReference type="EMBL" id="BMKF01000002">
    <property type="protein sequence ID" value="GGB77522.1"/>
    <property type="molecule type" value="Genomic_DNA"/>
</dbReference>
<organism evidence="2 3">
    <name type="scientific">Henriciella pelagia</name>
    <dbReference type="NCBI Taxonomy" id="1977912"/>
    <lineage>
        <taxon>Bacteria</taxon>
        <taxon>Pseudomonadati</taxon>
        <taxon>Pseudomonadota</taxon>
        <taxon>Alphaproteobacteria</taxon>
        <taxon>Hyphomonadales</taxon>
        <taxon>Hyphomonadaceae</taxon>
        <taxon>Henriciella</taxon>
    </lineage>
</organism>
<evidence type="ECO:0000313" key="2">
    <source>
        <dbReference type="EMBL" id="GGB77522.1"/>
    </source>
</evidence>
<keyword evidence="3" id="KW-1185">Reference proteome</keyword>
<dbReference type="Pfam" id="PF08241">
    <property type="entry name" value="Methyltransf_11"/>
    <property type="match status" value="1"/>
</dbReference>
<dbReference type="GO" id="GO:0032259">
    <property type="term" value="P:methylation"/>
    <property type="evidence" value="ECO:0007669"/>
    <property type="project" value="UniProtKB-KW"/>
</dbReference>
<protein>
    <submittedName>
        <fullName evidence="2">S-adenosylmethionine-dependent methyltransferase</fullName>
    </submittedName>
</protein>
<dbReference type="PROSITE" id="PS51257">
    <property type="entry name" value="PROKAR_LIPOPROTEIN"/>
    <property type="match status" value="1"/>
</dbReference>
<dbReference type="InterPro" id="IPR052356">
    <property type="entry name" value="Thiol_S-MT"/>
</dbReference>
<reference evidence="3" key="1">
    <citation type="journal article" date="2019" name="Int. J. Syst. Evol. Microbiol.">
        <title>The Global Catalogue of Microorganisms (GCM) 10K type strain sequencing project: providing services to taxonomists for standard genome sequencing and annotation.</title>
        <authorList>
            <consortium name="The Broad Institute Genomics Platform"/>
            <consortium name="The Broad Institute Genome Sequencing Center for Infectious Disease"/>
            <person name="Wu L."/>
            <person name="Ma J."/>
        </authorList>
    </citation>
    <scope>NUCLEOTIDE SEQUENCE [LARGE SCALE GENOMIC DNA]</scope>
    <source>
        <strain evidence="3">CGMCC 1.15928</strain>
    </source>
</reference>
<comment type="caution">
    <text evidence="2">The sequence shown here is derived from an EMBL/GenBank/DDBJ whole genome shotgun (WGS) entry which is preliminary data.</text>
</comment>
<gene>
    <name evidence="2" type="ORF">GCM10011503_27870</name>
</gene>
<dbReference type="SUPFAM" id="SSF53335">
    <property type="entry name" value="S-adenosyl-L-methionine-dependent methyltransferases"/>
    <property type="match status" value="1"/>
</dbReference>
<name>A0ABQ1JUN2_9PROT</name>
<accession>A0ABQ1JUN2</accession>
<dbReference type="Gene3D" id="3.40.50.150">
    <property type="entry name" value="Vaccinia Virus protein VP39"/>
    <property type="match status" value="1"/>
</dbReference>
<dbReference type="GO" id="GO:0008168">
    <property type="term" value="F:methyltransferase activity"/>
    <property type="evidence" value="ECO:0007669"/>
    <property type="project" value="UniProtKB-KW"/>
</dbReference>
<dbReference type="InterPro" id="IPR029063">
    <property type="entry name" value="SAM-dependent_MTases_sf"/>
</dbReference>
<feature type="domain" description="Methyltransferase type 11" evidence="1">
    <location>
        <begin position="38"/>
        <end position="136"/>
    </location>
</feature>
<keyword evidence="2" id="KW-0808">Transferase</keyword>
<dbReference type="RefSeq" id="WP_084391347.1">
    <property type="nucleotide sequence ID" value="NZ_BMKF01000002.1"/>
</dbReference>
<proteinExistence type="predicted"/>
<dbReference type="Proteomes" id="UP000628854">
    <property type="component" value="Unassembled WGS sequence"/>
</dbReference>
<dbReference type="PANTHER" id="PTHR45036:SF1">
    <property type="entry name" value="METHYLTRANSFERASE LIKE 7A"/>
    <property type="match status" value="1"/>
</dbReference>
<sequence length="208" mass="22666">MGLWEKYVVPPLISCACSTKPIMKQRAKIVPKARGRVLEIGCGSGTNFDYYAHNDIETLYALEPSGGMIKRARKAAAELGWGNRIDFIEAGAEAVPLDDASVDTVVITFVLCTIPDWEGALKEARRVLKPDGQVLFSEHGLAPDEGVAKWQRRIEPVWKPLAGGCHLTRDTGEMLKAAGFAVDEMDTMYLPNTPKIAGFCSWGSARAA</sequence>
<dbReference type="PANTHER" id="PTHR45036">
    <property type="entry name" value="METHYLTRANSFERASE LIKE 7B"/>
    <property type="match status" value="1"/>
</dbReference>